<dbReference type="AlphaFoldDB" id="A0A4Y2MGF4"/>
<evidence type="ECO:0000313" key="2">
    <source>
        <dbReference type="Proteomes" id="UP000499080"/>
    </source>
</evidence>
<sequence>MFFQINALLIIMSSRYTHRLQDDSPRNTVSIKSFKCCWALQSPKGIGLKLPKSLSGKKAAFLYLSGSDLNLPVSTFQIQCRKPLDLHLKHPCVVLFVAG</sequence>
<evidence type="ECO:0000313" key="1">
    <source>
        <dbReference type="EMBL" id="GBN25733.1"/>
    </source>
</evidence>
<proteinExistence type="predicted"/>
<dbReference type="EMBL" id="BGPR01007279">
    <property type="protein sequence ID" value="GBN25733.1"/>
    <property type="molecule type" value="Genomic_DNA"/>
</dbReference>
<dbReference type="Proteomes" id="UP000499080">
    <property type="component" value="Unassembled WGS sequence"/>
</dbReference>
<reference evidence="1 2" key="1">
    <citation type="journal article" date="2019" name="Sci. Rep.">
        <title>Orb-weaving spider Araneus ventricosus genome elucidates the spidroin gene catalogue.</title>
        <authorList>
            <person name="Kono N."/>
            <person name="Nakamura H."/>
            <person name="Ohtoshi R."/>
            <person name="Moran D.A.P."/>
            <person name="Shinohara A."/>
            <person name="Yoshida Y."/>
            <person name="Fujiwara M."/>
            <person name="Mori M."/>
            <person name="Tomita M."/>
            <person name="Arakawa K."/>
        </authorList>
    </citation>
    <scope>NUCLEOTIDE SEQUENCE [LARGE SCALE GENOMIC DNA]</scope>
</reference>
<organism evidence="1 2">
    <name type="scientific">Araneus ventricosus</name>
    <name type="common">Orbweaver spider</name>
    <name type="synonym">Epeira ventricosa</name>
    <dbReference type="NCBI Taxonomy" id="182803"/>
    <lineage>
        <taxon>Eukaryota</taxon>
        <taxon>Metazoa</taxon>
        <taxon>Ecdysozoa</taxon>
        <taxon>Arthropoda</taxon>
        <taxon>Chelicerata</taxon>
        <taxon>Arachnida</taxon>
        <taxon>Araneae</taxon>
        <taxon>Araneomorphae</taxon>
        <taxon>Entelegynae</taxon>
        <taxon>Araneoidea</taxon>
        <taxon>Araneidae</taxon>
        <taxon>Araneus</taxon>
    </lineage>
</organism>
<keyword evidence="2" id="KW-1185">Reference proteome</keyword>
<gene>
    <name evidence="1" type="ORF">AVEN_61349_1</name>
</gene>
<comment type="caution">
    <text evidence="1">The sequence shown here is derived from an EMBL/GenBank/DDBJ whole genome shotgun (WGS) entry which is preliminary data.</text>
</comment>
<name>A0A4Y2MGF4_ARAVE</name>
<accession>A0A4Y2MGF4</accession>
<protein>
    <submittedName>
        <fullName evidence="1">Uncharacterized protein</fullName>
    </submittedName>
</protein>